<dbReference type="SUPFAM" id="SSF54523">
    <property type="entry name" value="Pili subunits"/>
    <property type="match status" value="1"/>
</dbReference>
<proteinExistence type="predicted"/>
<dbReference type="PANTHER" id="PTHR30093">
    <property type="entry name" value="GENERAL SECRETION PATHWAY PROTEIN G"/>
    <property type="match status" value="1"/>
</dbReference>
<name>A0ABZ0RPC8_9BACT</name>
<keyword evidence="1" id="KW-0472">Membrane</keyword>
<dbReference type="InterPro" id="IPR045584">
    <property type="entry name" value="Pilin-like"/>
</dbReference>
<keyword evidence="3" id="KW-1185">Reference proteome</keyword>
<evidence type="ECO:0000256" key="1">
    <source>
        <dbReference type="SAM" id="Phobius"/>
    </source>
</evidence>
<dbReference type="Gene3D" id="3.30.700.10">
    <property type="entry name" value="Glycoprotein, Type 4 Pilin"/>
    <property type="match status" value="1"/>
</dbReference>
<accession>A0ABZ0RPC8</accession>
<dbReference type="Pfam" id="PF07963">
    <property type="entry name" value="N_methyl"/>
    <property type="match status" value="1"/>
</dbReference>
<keyword evidence="1" id="KW-1133">Transmembrane helix</keyword>
<protein>
    <submittedName>
        <fullName evidence="2">Prepilin-type N-terminal cleavage/methylation domain-containing protein</fullName>
    </submittedName>
</protein>
<dbReference type="Proteomes" id="UP001324993">
    <property type="component" value="Chromosome"/>
</dbReference>
<dbReference type="EMBL" id="CP138858">
    <property type="protein sequence ID" value="WPJ97263.1"/>
    <property type="molecule type" value="Genomic_DNA"/>
</dbReference>
<dbReference type="NCBIfam" id="TIGR04294">
    <property type="entry name" value="pre_pil_HX9DG"/>
    <property type="match status" value="1"/>
</dbReference>
<sequence>MSTQTRSTERGTVALPSGFTLIELLATIAIVAILAAILFPTVANVRQSVQQTECVSNMRQIGIATMAYVQDNNGRYPLSNEEASWDARLLPYLDHPNTETPCEALKCPSDVRNLVLENNKFARSYTASAPYTNSTTGNTDKRGMISGKYSRTIFELTNPPQTVLLTEWYTGAGGVPLERQQQFKESYSYITGWLGGESARGWPKRSDGQAYHGNVMNFCFADGHVESLPPWGVNTPKNRWTAID</sequence>
<dbReference type="InterPro" id="IPR027558">
    <property type="entry name" value="Pre_pil_HX9DG_C"/>
</dbReference>
<dbReference type="RefSeq" id="WP_319834108.1">
    <property type="nucleotide sequence ID" value="NZ_CP138858.1"/>
</dbReference>
<dbReference type="InterPro" id="IPR012902">
    <property type="entry name" value="N_methyl_site"/>
</dbReference>
<organism evidence="2 3">
    <name type="scientific">Coraliomargarita algicola</name>
    <dbReference type="NCBI Taxonomy" id="3092156"/>
    <lineage>
        <taxon>Bacteria</taxon>
        <taxon>Pseudomonadati</taxon>
        <taxon>Verrucomicrobiota</taxon>
        <taxon>Opitutia</taxon>
        <taxon>Puniceicoccales</taxon>
        <taxon>Coraliomargaritaceae</taxon>
        <taxon>Coraliomargarita</taxon>
    </lineage>
</organism>
<gene>
    <name evidence="2" type="ORF">SH580_06020</name>
</gene>
<dbReference type="NCBIfam" id="TIGR02532">
    <property type="entry name" value="IV_pilin_GFxxxE"/>
    <property type="match status" value="1"/>
</dbReference>
<feature type="transmembrane region" description="Helical" evidence="1">
    <location>
        <begin position="21"/>
        <end position="43"/>
    </location>
</feature>
<reference evidence="2 3" key="1">
    <citation type="submission" date="2023-11" db="EMBL/GenBank/DDBJ databases">
        <title>Coraliomargarita sp. nov., isolated from marine algae.</title>
        <authorList>
            <person name="Lee J.K."/>
            <person name="Baek J.H."/>
            <person name="Kim J.M."/>
            <person name="Choi D.G."/>
            <person name="Jeon C.O."/>
        </authorList>
    </citation>
    <scope>NUCLEOTIDE SEQUENCE [LARGE SCALE GENOMIC DNA]</scope>
    <source>
        <strain evidence="2 3">J2-16</strain>
    </source>
</reference>
<evidence type="ECO:0000313" key="2">
    <source>
        <dbReference type="EMBL" id="WPJ97263.1"/>
    </source>
</evidence>
<evidence type="ECO:0000313" key="3">
    <source>
        <dbReference type="Proteomes" id="UP001324993"/>
    </source>
</evidence>
<keyword evidence="1" id="KW-0812">Transmembrane</keyword>
<dbReference type="PROSITE" id="PS00409">
    <property type="entry name" value="PROKAR_NTER_METHYL"/>
    <property type="match status" value="1"/>
</dbReference>